<dbReference type="PANTHER" id="PTHR48182">
    <property type="entry name" value="PROTEIN SERAC1"/>
    <property type="match status" value="1"/>
</dbReference>
<evidence type="ECO:0000256" key="4">
    <source>
        <dbReference type="ARBA" id="ARBA00007920"/>
    </source>
</evidence>
<evidence type="ECO:0000256" key="1">
    <source>
        <dbReference type="ARBA" id="ARBA00004173"/>
    </source>
</evidence>
<keyword evidence="5" id="KW-0256">Endoplasmic reticulum</keyword>
<evidence type="ECO:0000256" key="6">
    <source>
        <dbReference type="ARBA" id="ARBA00023128"/>
    </source>
</evidence>
<gene>
    <name evidence="9" type="ORF">QBC46DRAFT_267844</name>
</gene>
<dbReference type="InterPro" id="IPR052374">
    <property type="entry name" value="SERAC1"/>
</dbReference>
<name>A0AAN6N1X4_9PEZI</name>
<dbReference type="GO" id="GO:0016020">
    <property type="term" value="C:membrane"/>
    <property type="evidence" value="ECO:0007669"/>
    <property type="project" value="UniProtKB-SubCell"/>
</dbReference>
<dbReference type="InterPro" id="IPR029058">
    <property type="entry name" value="AB_hydrolase_fold"/>
</dbReference>
<dbReference type="InterPro" id="IPR007751">
    <property type="entry name" value="DUF676_lipase-like"/>
</dbReference>
<evidence type="ECO:0000259" key="8">
    <source>
        <dbReference type="Pfam" id="PF05057"/>
    </source>
</evidence>
<dbReference type="SUPFAM" id="SSF53474">
    <property type="entry name" value="alpha/beta-Hydrolases"/>
    <property type="match status" value="1"/>
</dbReference>
<protein>
    <recommendedName>
        <fullName evidence="8">DUF676 domain-containing protein</fullName>
    </recommendedName>
</protein>
<evidence type="ECO:0000256" key="5">
    <source>
        <dbReference type="ARBA" id="ARBA00022824"/>
    </source>
</evidence>
<dbReference type="GO" id="GO:0005739">
    <property type="term" value="C:mitochondrion"/>
    <property type="evidence" value="ECO:0007669"/>
    <property type="project" value="UniProtKB-SubCell"/>
</dbReference>
<dbReference type="AlphaFoldDB" id="A0AAN6N1X4"/>
<accession>A0AAN6N1X4</accession>
<sequence>GYDAYVVRKSAASANQLIDHAANLLADMTNDRASHNASSRRLIFVAHSLGGLVCKEAVLRLRNNPAAHLRGIFDCDVGIASMGTPYRGSWMADWAKILNIQPKAPRPVLPDFMGLHFHWPTGPFVIPRRKHRVMGQTVPATAPAGVHHS</sequence>
<comment type="similarity">
    <text evidence="4">Belongs to the putative lipase ROG1 family.</text>
</comment>
<evidence type="ECO:0000313" key="9">
    <source>
        <dbReference type="EMBL" id="KAK3937275.1"/>
    </source>
</evidence>
<dbReference type="EMBL" id="MU853858">
    <property type="protein sequence ID" value="KAK3937275.1"/>
    <property type="molecule type" value="Genomic_DNA"/>
</dbReference>
<dbReference type="Gene3D" id="3.40.50.1820">
    <property type="entry name" value="alpha/beta hydrolase"/>
    <property type="match status" value="1"/>
</dbReference>
<keyword evidence="6" id="KW-0496">Mitochondrion</keyword>
<comment type="subcellular location">
    <subcellularLocation>
        <location evidence="2">Endoplasmic reticulum</location>
    </subcellularLocation>
    <subcellularLocation>
        <location evidence="3">Membrane</location>
    </subcellularLocation>
    <subcellularLocation>
        <location evidence="1">Mitochondrion</location>
    </subcellularLocation>
</comment>
<dbReference type="Proteomes" id="UP001303473">
    <property type="component" value="Unassembled WGS sequence"/>
</dbReference>
<evidence type="ECO:0000313" key="10">
    <source>
        <dbReference type="Proteomes" id="UP001303473"/>
    </source>
</evidence>
<feature type="domain" description="DUF676" evidence="8">
    <location>
        <begin position="33"/>
        <end position="69"/>
    </location>
</feature>
<evidence type="ECO:0000256" key="7">
    <source>
        <dbReference type="ARBA" id="ARBA00023136"/>
    </source>
</evidence>
<reference evidence="10" key="1">
    <citation type="journal article" date="2023" name="Mol. Phylogenet. Evol.">
        <title>Genome-scale phylogeny and comparative genomics of the fungal order Sordariales.</title>
        <authorList>
            <person name="Hensen N."/>
            <person name="Bonometti L."/>
            <person name="Westerberg I."/>
            <person name="Brannstrom I.O."/>
            <person name="Guillou S."/>
            <person name="Cros-Aarteil S."/>
            <person name="Calhoun S."/>
            <person name="Haridas S."/>
            <person name="Kuo A."/>
            <person name="Mondo S."/>
            <person name="Pangilinan J."/>
            <person name="Riley R."/>
            <person name="LaButti K."/>
            <person name="Andreopoulos B."/>
            <person name="Lipzen A."/>
            <person name="Chen C."/>
            <person name="Yan M."/>
            <person name="Daum C."/>
            <person name="Ng V."/>
            <person name="Clum A."/>
            <person name="Steindorff A."/>
            <person name="Ohm R.A."/>
            <person name="Martin F."/>
            <person name="Silar P."/>
            <person name="Natvig D.O."/>
            <person name="Lalanne C."/>
            <person name="Gautier V."/>
            <person name="Ament-Velasquez S.L."/>
            <person name="Kruys A."/>
            <person name="Hutchinson M.I."/>
            <person name="Powell A.J."/>
            <person name="Barry K."/>
            <person name="Miller A.N."/>
            <person name="Grigoriev I.V."/>
            <person name="Debuchy R."/>
            <person name="Gladieux P."/>
            <person name="Hiltunen Thoren M."/>
            <person name="Johannesson H."/>
        </authorList>
    </citation>
    <scope>NUCLEOTIDE SEQUENCE [LARGE SCALE GENOMIC DNA]</scope>
    <source>
        <strain evidence="10">CBS 340.73</strain>
    </source>
</reference>
<dbReference type="GO" id="GO:0005783">
    <property type="term" value="C:endoplasmic reticulum"/>
    <property type="evidence" value="ECO:0007669"/>
    <property type="project" value="UniProtKB-SubCell"/>
</dbReference>
<keyword evidence="10" id="KW-1185">Reference proteome</keyword>
<comment type="caution">
    <text evidence="9">The sequence shown here is derived from an EMBL/GenBank/DDBJ whole genome shotgun (WGS) entry which is preliminary data.</text>
</comment>
<evidence type="ECO:0000256" key="3">
    <source>
        <dbReference type="ARBA" id="ARBA00004370"/>
    </source>
</evidence>
<evidence type="ECO:0000256" key="2">
    <source>
        <dbReference type="ARBA" id="ARBA00004240"/>
    </source>
</evidence>
<proteinExistence type="inferred from homology"/>
<organism evidence="9 10">
    <name type="scientific">Diplogelasinospora grovesii</name>
    <dbReference type="NCBI Taxonomy" id="303347"/>
    <lineage>
        <taxon>Eukaryota</taxon>
        <taxon>Fungi</taxon>
        <taxon>Dikarya</taxon>
        <taxon>Ascomycota</taxon>
        <taxon>Pezizomycotina</taxon>
        <taxon>Sordariomycetes</taxon>
        <taxon>Sordariomycetidae</taxon>
        <taxon>Sordariales</taxon>
        <taxon>Diplogelasinosporaceae</taxon>
        <taxon>Diplogelasinospora</taxon>
    </lineage>
</organism>
<feature type="non-terminal residue" evidence="9">
    <location>
        <position position="1"/>
    </location>
</feature>
<keyword evidence="7" id="KW-0472">Membrane</keyword>
<dbReference type="Pfam" id="PF05057">
    <property type="entry name" value="DUF676"/>
    <property type="match status" value="1"/>
</dbReference>
<dbReference type="PANTHER" id="PTHR48182:SF2">
    <property type="entry name" value="PROTEIN SERAC1"/>
    <property type="match status" value="1"/>
</dbReference>